<name>G0AAH4_COLFT</name>
<dbReference type="NCBIfam" id="TIGR01560">
    <property type="entry name" value="put_DNA_pack"/>
    <property type="match status" value="1"/>
</dbReference>
<dbReference type="KEGG" id="cfu:CFU_3364"/>
<gene>
    <name evidence="1" type="ordered locus">CFU_3364</name>
</gene>
<dbReference type="Proteomes" id="UP000008392">
    <property type="component" value="Chromosome"/>
</dbReference>
<dbReference type="EMBL" id="CP002745">
    <property type="protein sequence ID" value="AEK63188.1"/>
    <property type="molecule type" value="Genomic_DNA"/>
</dbReference>
<reference evidence="1 2" key="3">
    <citation type="journal article" date="2008" name="FEMS Microbiol. Ecol.">
        <title>Identification and characterization of genes underlying chitinolysis in Collimonas fungivorans Ter331.</title>
        <authorList>
            <person name="Fritsche K."/>
            <person name="de Boer W."/>
            <person name="Gerards S."/>
            <person name="van den Berg M."/>
            <person name="van Veen J.A."/>
            <person name="Leveau J.H."/>
        </authorList>
    </citation>
    <scope>NUCLEOTIDE SEQUENCE [LARGE SCALE GENOMIC DNA]</scope>
    <source>
        <strain evidence="1 2">Ter331</strain>
    </source>
</reference>
<dbReference type="HOGENOM" id="CLU_085951_6_1_4"/>
<reference evidence="1 2" key="4">
    <citation type="journal article" date="2010" name="Environ. Microbiol.">
        <title>The bacterial genus Collimonas: mycophagy, weathering and other adaptive solutions to life in oligotrophic soil environments.</title>
        <authorList>
            <person name="Leveau J.H."/>
            <person name="Uroz S."/>
            <person name="de Boer W."/>
        </authorList>
    </citation>
    <scope>NUCLEOTIDE SEQUENCE [LARGE SCALE GENOMIC DNA]</scope>
    <source>
        <strain evidence="1 2">Ter331</strain>
    </source>
</reference>
<dbReference type="InterPro" id="IPR021146">
    <property type="entry name" value="Phage_gp6-like_head-tail"/>
</dbReference>
<reference evidence="1 2" key="2">
    <citation type="journal article" date="2006" name="J. Microbiol. Methods">
        <title>Genomic flank-sequencing of plasposon insertion sites for rapid identification of functional genes.</title>
        <authorList>
            <person name="Leveau J.H."/>
            <person name="Gerards S."/>
            <person name="Fritsche K."/>
            <person name="Zondag G."/>
            <person name="van Veen J.A."/>
        </authorList>
    </citation>
    <scope>NUCLEOTIDE SEQUENCE [LARGE SCALE GENOMIC DNA]</scope>
    <source>
        <strain evidence="1 2">Ter331</strain>
    </source>
</reference>
<dbReference type="InterPro" id="IPR006450">
    <property type="entry name" value="Phage_HK97_gp6-like"/>
</dbReference>
<dbReference type="Pfam" id="PF05135">
    <property type="entry name" value="Phage_connect_1"/>
    <property type="match status" value="1"/>
</dbReference>
<sequence length="96" mass="10658">MAALTTLATVKAHLRIDGSDEDTSLAIYIDAAEQYVNEWCDKRDTPFLTLPPVVAAAVLLIVGDLYENREGQSTVQIFENKTVTRLLTQQRDFSNG</sequence>
<keyword evidence="2" id="KW-1185">Reference proteome</keyword>
<dbReference type="Gene3D" id="1.10.3230.30">
    <property type="entry name" value="Phage gp6-like head-tail connector protein"/>
    <property type="match status" value="1"/>
</dbReference>
<protein>
    <recommendedName>
        <fullName evidence="3">Phage gp6-like head-tail connector protein</fullName>
    </recommendedName>
</protein>
<evidence type="ECO:0000313" key="2">
    <source>
        <dbReference type="Proteomes" id="UP000008392"/>
    </source>
</evidence>
<dbReference type="CDD" id="cd08054">
    <property type="entry name" value="gp6"/>
    <property type="match status" value="1"/>
</dbReference>
<evidence type="ECO:0008006" key="3">
    <source>
        <dbReference type="Google" id="ProtNLM"/>
    </source>
</evidence>
<organism evidence="1 2">
    <name type="scientific">Collimonas fungivorans (strain Ter331)</name>
    <dbReference type="NCBI Taxonomy" id="1005048"/>
    <lineage>
        <taxon>Bacteria</taxon>
        <taxon>Pseudomonadati</taxon>
        <taxon>Pseudomonadota</taxon>
        <taxon>Betaproteobacteria</taxon>
        <taxon>Burkholderiales</taxon>
        <taxon>Oxalobacteraceae</taxon>
        <taxon>Collimonas</taxon>
    </lineage>
</organism>
<evidence type="ECO:0000313" key="1">
    <source>
        <dbReference type="EMBL" id="AEK63188.1"/>
    </source>
</evidence>
<dbReference type="AlphaFoldDB" id="G0AAH4"/>
<proteinExistence type="predicted"/>
<dbReference type="RefSeq" id="WP_014007340.1">
    <property type="nucleotide sequence ID" value="NC_015856.1"/>
</dbReference>
<reference evidence="1 2" key="1">
    <citation type="journal article" date="2004" name="Environ. Microbiol.">
        <title>Phylogeny-function analysis of (meta)genomic libraries: screening for expression of ribosomal RNA genes by large-insert library fluorescent in situ hybridization (LIL-FISH).</title>
        <authorList>
            <person name="Leveau J.H."/>
            <person name="Gerards S."/>
            <person name="de Boer W."/>
            <person name="van Veen J.A."/>
        </authorList>
    </citation>
    <scope>NUCLEOTIDE SEQUENCE [LARGE SCALE GENOMIC DNA]</scope>
    <source>
        <strain evidence="1 2">Ter331</strain>
    </source>
</reference>
<reference evidence="2" key="6">
    <citation type="submission" date="2011-05" db="EMBL/GenBank/DDBJ databases">
        <title>Complete sequence of Collimonas fungivorans Ter331.</title>
        <authorList>
            <person name="Leveau J.H."/>
        </authorList>
    </citation>
    <scope>NUCLEOTIDE SEQUENCE [LARGE SCALE GENOMIC DNA]</scope>
    <source>
        <strain evidence="2">Ter331</strain>
    </source>
</reference>
<dbReference type="STRING" id="1005048.CFU_3364"/>
<reference evidence="1 2" key="5">
    <citation type="journal article" date="2011" name="ISME J.">
        <title>Dual transcriptional profiling of a bacterial/fungal confrontation: Collimonas fungivorans versus Aspergillus niger.</title>
        <authorList>
            <person name="Mela F."/>
            <person name="Fritsche K."/>
            <person name="de Boer W."/>
            <person name="van Veen J.A."/>
            <person name="de Graaff L.H."/>
            <person name="van den Berg M."/>
            <person name="Leveau J.H."/>
        </authorList>
    </citation>
    <scope>NUCLEOTIDE SEQUENCE [LARGE SCALE GENOMIC DNA]</scope>
    <source>
        <strain evidence="1 2">Ter331</strain>
    </source>
</reference>
<accession>G0AAH4</accession>